<accession>A0A1M3KWK3</accession>
<evidence type="ECO:0000313" key="2">
    <source>
        <dbReference type="Proteomes" id="UP000184233"/>
    </source>
</evidence>
<gene>
    <name evidence="1" type="ORF">BGO89_09570</name>
</gene>
<dbReference type="AlphaFoldDB" id="A0A1M3KWK3"/>
<sequence length="103" mass="11369">MKRPLAATALTLLITTACTEQHGPSQHLIETYTAVVLAREQGTDSAAAQANVRAVMTKNGYTPESLEAELRTMSRNPDTFRALYDSVNIRLQTARQRANDARH</sequence>
<reference evidence="1 2" key="1">
    <citation type="submission" date="2016-09" db="EMBL/GenBank/DDBJ databases">
        <title>Genome-resolved meta-omics ties microbial dynamics to process performance in biotechnology for thiocyanate degradation.</title>
        <authorList>
            <person name="Kantor R.S."/>
            <person name="Huddy R.J."/>
            <person name="Iyer R."/>
            <person name="Thomas B.C."/>
            <person name="Brown C.T."/>
            <person name="Anantharaman K."/>
            <person name="Tringe S."/>
            <person name="Hettich R.L."/>
            <person name="Harrison S.T."/>
            <person name="Banfield J.F."/>
        </authorList>
    </citation>
    <scope>NUCLEOTIDE SEQUENCE [LARGE SCALE GENOMIC DNA]</scope>
    <source>
        <strain evidence="1">59-99</strain>
    </source>
</reference>
<evidence type="ECO:0000313" key="1">
    <source>
        <dbReference type="EMBL" id="OJX56770.1"/>
    </source>
</evidence>
<evidence type="ECO:0008006" key="3">
    <source>
        <dbReference type="Google" id="ProtNLM"/>
    </source>
</evidence>
<organism evidence="1 2">
    <name type="scientific">Candidatus Kapaibacterium thiocyanatum</name>
    <dbReference type="NCBI Taxonomy" id="1895771"/>
    <lineage>
        <taxon>Bacteria</taxon>
        <taxon>Pseudomonadati</taxon>
        <taxon>Candidatus Kapaibacteriota</taxon>
        <taxon>Candidatus Kapaibacteriia</taxon>
        <taxon>Candidatus Kapaibacteriales</taxon>
        <taxon>Candidatus Kapaibacteriaceae</taxon>
        <taxon>Candidatus Kapaibacterium</taxon>
    </lineage>
</organism>
<protein>
    <recommendedName>
        <fullName evidence="3">DUF4296 domain-containing protein</fullName>
    </recommendedName>
</protein>
<comment type="caution">
    <text evidence="1">The sequence shown here is derived from an EMBL/GenBank/DDBJ whole genome shotgun (WGS) entry which is preliminary data.</text>
</comment>
<name>A0A1M3KWK3_9BACT</name>
<dbReference type="STRING" id="1895771.BGO89_09570"/>
<dbReference type="PROSITE" id="PS51257">
    <property type="entry name" value="PROKAR_LIPOPROTEIN"/>
    <property type="match status" value="1"/>
</dbReference>
<proteinExistence type="predicted"/>
<dbReference type="EMBL" id="MKVH01000024">
    <property type="protein sequence ID" value="OJX56770.1"/>
    <property type="molecule type" value="Genomic_DNA"/>
</dbReference>
<dbReference type="Proteomes" id="UP000184233">
    <property type="component" value="Unassembled WGS sequence"/>
</dbReference>